<sequence>MDFTGLALGALTIPMVLLSAGAGIAGFWLIIHGDWPKLLTGIVALGVGAVLAPILPKTGGGLADVARSATMGGRRALGYFAGFVHSALPVAIIIIWEVTSFHLLQQRDTQEGGIADWLWSYGVATGVWSWRAHRAEGQDRTSSGIQAYSAHLAYMIFSAGMIFLGWPMPLAIAVMLLPMLLPLTVSTLLAIADRDALRDVQI</sequence>
<keyword evidence="1" id="KW-0472">Membrane</keyword>
<dbReference type="RefSeq" id="WP_107967724.1">
    <property type="nucleotide sequence ID" value="NZ_NWBU01000009.1"/>
</dbReference>
<proteinExistence type="predicted"/>
<gene>
    <name evidence="2" type="ORF">CLG96_09805</name>
</gene>
<protein>
    <submittedName>
        <fullName evidence="2">Uncharacterized protein</fullName>
    </submittedName>
</protein>
<comment type="caution">
    <text evidence="2">The sequence shown here is derived from an EMBL/GenBank/DDBJ whole genome shotgun (WGS) entry which is preliminary data.</text>
</comment>
<name>A0A2T5FX48_9SPHN</name>
<feature type="transmembrane region" description="Helical" evidence="1">
    <location>
        <begin position="172"/>
        <end position="192"/>
    </location>
</feature>
<dbReference type="EMBL" id="NWBU01000009">
    <property type="protein sequence ID" value="PTQ10701.1"/>
    <property type="molecule type" value="Genomic_DNA"/>
</dbReference>
<keyword evidence="1" id="KW-1133">Transmembrane helix</keyword>
<feature type="transmembrane region" description="Helical" evidence="1">
    <location>
        <begin position="38"/>
        <end position="56"/>
    </location>
</feature>
<organism evidence="2 3">
    <name type="scientific">Sphingomonas oleivorans</name>
    <dbReference type="NCBI Taxonomy" id="1735121"/>
    <lineage>
        <taxon>Bacteria</taxon>
        <taxon>Pseudomonadati</taxon>
        <taxon>Pseudomonadota</taxon>
        <taxon>Alphaproteobacteria</taxon>
        <taxon>Sphingomonadales</taxon>
        <taxon>Sphingomonadaceae</taxon>
        <taxon>Sphingomonas</taxon>
    </lineage>
</organism>
<feature type="transmembrane region" description="Helical" evidence="1">
    <location>
        <begin position="6"/>
        <end position="31"/>
    </location>
</feature>
<evidence type="ECO:0000313" key="2">
    <source>
        <dbReference type="EMBL" id="PTQ10701.1"/>
    </source>
</evidence>
<keyword evidence="3" id="KW-1185">Reference proteome</keyword>
<keyword evidence="1" id="KW-0812">Transmembrane</keyword>
<dbReference type="AlphaFoldDB" id="A0A2T5FX48"/>
<evidence type="ECO:0000256" key="1">
    <source>
        <dbReference type="SAM" id="Phobius"/>
    </source>
</evidence>
<accession>A0A2T5FX48</accession>
<evidence type="ECO:0000313" key="3">
    <source>
        <dbReference type="Proteomes" id="UP000244162"/>
    </source>
</evidence>
<dbReference type="Proteomes" id="UP000244162">
    <property type="component" value="Unassembled WGS sequence"/>
</dbReference>
<feature type="transmembrane region" description="Helical" evidence="1">
    <location>
        <begin position="148"/>
        <end position="166"/>
    </location>
</feature>
<feature type="transmembrane region" description="Helical" evidence="1">
    <location>
        <begin position="76"/>
        <end position="98"/>
    </location>
</feature>
<reference evidence="2 3" key="1">
    <citation type="submission" date="2017-09" db="EMBL/GenBank/DDBJ databases">
        <title>Sphingomonas panjinensis sp.nov., isolated from oil-contaminated soil.</title>
        <authorList>
            <person name="Wang L."/>
            <person name="Chen L."/>
        </authorList>
    </citation>
    <scope>NUCLEOTIDE SEQUENCE [LARGE SCALE GENOMIC DNA]</scope>
    <source>
        <strain evidence="2 3">FW-11</strain>
    </source>
</reference>
<dbReference type="OrthoDB" id="9894747at2"/>